<dbReference type="AlphaFoldDB" id="A0A520KRA4"/>
<accession>A0A520KRA4</accession>
<dbReference type="GO" id="GO:0016887">
    <property type="term" value="F:ATP hydrolysis activity"/>
    <property type="evidence" value="ECO:0007669"/>
    <property type="project" value="InterPro"/>
</dbReference>
<sequence>MNERKSEEGPYVNLPFKRRVITDHEDFNEKELQICGIYRLLPDKVKTYARKDPHLHEYLHIVPIDKVGIPRFYPKLSPKLRNISKPNLIYPVGDNVYIHIYYDANDLRNYYIPIEPMLLHSVEKYVKVAEEKMVDYLRDITVETFEEKKEILQKVLKSICVIEKETSSRITNPWFVNHESPIRENTNATFNLPYFRKNLSFAVVGAKIYSLLNTIGAKISIPLSFIRNKDDGLIHISPHEYNVLEYALLRDKLYLGILHPFVLDPYLEDVTADGVGPIYIEHKIFGSLKSVIEFKKEEDIDNFVVRLAERVGKPITYKNPIVDTTLPDGSRLNIVYGDDITLKGSNFSIRKFTEVPYSILDLIERGTLNYEMAAYLWLLIENKMSFFVSGETASGKTTTMNALTTFIPSHFKIVSIEDTPELQVPLPHWTREVARVSERGVQMGEGTGSDVTMFDLLKAALRQRPNYIIVGEIRGAEGNIAFQSIQTGHPLLSTFHASSVEKLIQRITGPPINIPKTFIDNLNAIIIQSAVRRPDGSVVRRVLSVNEVIGYNPQKSSVSFVRAFQWDPTTDRHIFTAANNSYLLESKIARNLGIPEERTYIIYNEIEKRKRMLERIHERGITNFYDLYHTISRIHKEGILKIESVA</sequence>
<dbReference type="PANTHER" id="PTHR30486">
    <property type="entry name" value="TWITCHING MOTILITY PROTEIN PILT"/>
    <property type="match status" value="1"/>
</dbReference>
<dbReference type="CDD" id="cd01130">
    <property type="entry name" value="VirB11-like_ATPase"/>
    <property type="match status" value="1"/>
</dbReference>
<dbReference type="Pfam" id="PF00437">
    <property type="entry name" value="T2SSE"/>
    <property type="match status" value="1"/>
</dbReference>
<comment type="similarity">
    <text evidence="1">Belongs to the GSP E family.</text>
</comment>
<dbReference type="Gene3D" id="3.40.50.300">
    <property type="entry name" value="P-loop containing nucleotide triphosphate hydrolases"/>
    <property type="match status" value="1"/>
</dbReference>
<evidence type="ECO:0000313" key="3">
    <source>
        <dbReference type="EMBL" id="RZN64155.1"/>
    </source>
</evidence>
<dbReference type="Gene3D" id="3.30.450.380">
    <property type="match status" value="1"/>
</dbReference>
<dbReference type="InterPro" id="IPR050921">
    <property type="entry name" value="T4SS_GSP_E_ATPase"/>
</dbReference>
<dbReference type="EMBL" id="RXIF01000010">
    <property type="protein sequence ID" value="RZN64155.1"/>
    <property type="molecule type" value="Genomic_DNA"/>
</dbReference>
<protein>
    <submittedName>
        <fullName evidence="3">Secretion system protein E</fullName>
    </submittedName>
</protein>
<reference evidence="3 4" key="1">
    <citation type="journal article" date="2019" name="Nat. Microbiol.">
        <title>Wide diversity of methane and short-chain alkane metabolisms in uncultured archaea.</title>
        <authorList>
            <person name="Borrel G."/>
            <person name="Adam P.S."/>
            <person name="McKay L.J."/>
            <person name="Chen L.X."/>
            <person name="Sierra-Garcia I.N."/>
            <person name="Sieber C.M."/>
            <person name="Letourneur Q."/>
            <person name="Ghozlane A."/>
            <person name="Andersen G.L."/>
            <person name="Li W.J."/>
            <person name="Hallam S.J."/>
            <person name="Muyzer G."/>
            <person name="de Oliveira V.M."/>
            <person name="Inskeep W.P."/>
            <person name="Banfield J.F."/>
            <person name="Gribaldo S."/>
        </authorList>
    </citation>
    <scope>NUCLEOTIDE SEQUENCE [LARGE SCALE GENOMIC DNA]</scope>
    <source>
        <strain evidence="3">NM1a</strain>
    </source>
</reference>
<organism evidence="3 4">
    <name type="scientific">Methanoliparum thermophilum</name>
    <dbReference type="NCBI Taxonomy" id="2491083"/>
    <lineage>
        <taxon>Archaea</taxon>
        <taxon>Methanobacteriati</taxon>
        <taxon>Methanobacteriota</taxon>
        <taxon>Candidatus Methanoliparia</taxon>
        <taxon>Candidatus Methanoliparales</taxon>
        <taxon>Candidatus Methanoliparaceae</taxon>
        <taxon>Candidatus Methanoliparum</taxon>
    </lineage>
</organism>
<gene>
    <name evidence="3" type="ORF">EF806_05450</name>
</gene>
<evidence type="ECO:0000259" key="2">
    <source>
        <dbReference type="Pfam" id="PF00437"/>
    </source>
</evidence>
<dbReference type="PANTHER" id="PTHR30486:SF14">
    <property type="entry name" value="FLAGELLA ACCESSORY PROTEIN I"/>
    <property type="match status" value="1"/>
</dbReference>
<evidence type="ECO:0000313" key="4">
    <source>
        <dbReference type="Proteomes" id="UP000317158"/>
    </source>
</evidence>
<evidence type="ECO:0000256" key="1">
    <source>
        <dbReference type="ARBA" id="ARBA00006611"/>
    </source>
</evidence>
<dbReference type="InterPro" id="IPR027417">
    <property type="entry name" value="P-loop_NTPase"/>
</dbReference>
<feature type="domain" description="Bacterial type II secretion system protein E" evidence="2">
    <location>
        <begin position="260"/>
        <end position="533"/>
    </location>
</feature>
<dbReference type="InterPro" id="IPR001482">
    <property type="entry name" value="T2SS/T4SS_dom"/>
</dbReference>
<comment type="caution">
    <text evidence="3">The sequence shown here is derived from an EMBL/GenBank/DDBJ whole genome shotgun (WGS) entry which is preliminary data.</text>
</comment>
<name>A0A520KRA4_METT2</name>
<dbReference type="SUPFAM" id="SSF52540">
    <property type="entry name" value="P-loop containing nucleoside triphosphate hydrolases"/>
    <property type="match status" value="1"/>
</dbReference>
<proteinExistence type="inferred from homology"/>
<dbReference type="Proteomes" id="UP000317158">
    <property type="component" value="Unassembled WGS sequence"/>
</dbReference>